<evidence type="ECO:0000256" key="1">
    <source>
        <dbReference type="ARBA" id="ARBA00022737"/>
    </source>
</evidence>
<name>A0ABM4DPB4_HYDVU</name>
<sequence>MRYTFFSKNMIDLSNQKNETENTSNERGDHLLPVHFLPEGKKCYDWINEDIDESKSTSACKQSTNSSIYTFASIGNDPGSSSDINSDKIKLFLKSAENGDVDLLKELLFELPILINCSDHDGYTAMHRASYSGHLSVIQFLIDHKGSIRARTNDGWEPLHCAARWNHVDVCSFLLKYGADVNAQTKGLQTALHFASLSLDNAQLLEMLLLRADISPNLKNSAGDTPYDLAYRSGEHVKLFELVHEGLKV</sequence>
<evidence type="ECO:0000313" key="5">
    <source>
        <dbReference type="RefSeq" id="XP_065676415.1"/>
    </source>
</evidence>
<dbReference type="PRINTS" id="PR01415">
    <property type="entry name" value="ANKYRIN"/>
</dbReference>
<keyword evidence="2 3" id="KW-0040">ANK repeat</keyword>
<evidence type="ECO:0000256" key="3">
    <source>
        <dbReference type="PROSITE-ProRule" id="PRU00023"/>
    </source>
</evidence>
<dbReference type="Proteomes" id="UP001652625">
    <property type="component" value="Chromosome 15"/>
</dbReference>
<dbReference type="SMART" id="SM00248">
    <property type="entry name" value="ANK"/>
    <property type="match status" value="4"/>
</dbReference>
<dbReference type="Gene3D" id="1.25.40.20">
    <property type="entry name" value="Ankyrin repeat-containing domain"/>
    <property type="match status" value="2"/>
</dbReference>
<feature type="repeat" description="ANK" evidence="3">
    <location>
        <begin position="121"/>
        <end position="153"/>
    </location>
</feature>
<protein>
    <submittedName>
        <fullName evidence="5">Ankyrin repeat domain-containing protein 49 isoform X2</fullName>
    </submittedName>
</protein>
<dbReference type="GeneID" id="105845383"/>
<dbReference type="Pfam" id="PF00023">
    <property type="entry name" value="Ank"/>
    <property type="match status" value="1"/>
</dbReference>
<evidence type="ECO:0000256" key="2">
    <source>
        <dbReference type="ARBA" id="ARBA00023043"/>
    </source>
</evidence>
<dbReference type="InterPro" id="IPR036770">
    <property type="entry name" value="Ankyrin_rpt-contain_sf"/>
</dbReference>
<accession>A0ABM4DPB4</accession>
<dbReference type="InterPro" id="IPR002110">
    <property type="entry name" value="Ankyrin_rpt"/>
</dbReference>
<feature type="repeat" description="ANK" evidence="3">
    <location>
        <begin position="154"/>
        <end position="186"/>
    </location>
</feature>
<dbReference type="RefSeq" id="XP_065676415.1">
    <property type="nucleotide sequence ID" value="XM_065820343.1"/>
</dbReference>
<evidence type="ECO:0000313" key="4">
    <source>
        <dbReference type="Proteomes" id="UP001652625"/>
    </source>
</evidence>
<keyword evidence="1" id="KW-0677">Repeat</keyword>
<dbReference type="PROSITE" id="PS50297">
    <property type="entry name" value="ANK_REP_REGION"/>
    <property type="match status" value="2"/>
</dbReference>
<dbReference type="PROSITE" id="PS50088">
    <property type="entry name" value="ANK_REPEAT"/>
    <property type="match status" value="2"/>
</dbReference>
<proteinExistence type="predicted"/>
<gene>
    <name evidence="5" type="primary">LOC105845383</name>
</gene>
<dbReference type="PANTHER" id="PTHR24198:SF165">
    <property type="entry name" value="ANKYRIN REPEAT-CONTAINING PROTEIN-RELATED"/>
    <property type="match status" value="1"/>
</dbReference>
<reference evidence="5" key="1">
    <citation type="submission" date="2025-08" db="UniProtKB">
        <authorList>
            <consortium name="RefSeq"/>
        </authorList>
    </citation>
    <scope>IDENTIFICATION</scope>
</reference>
<dbReference type="PANTHER" id="PTHR24198">
    <property type="entry name" value="ANKYRIN REPEAT AND PROTEIN KINASE DOMAIN-CONTAINING PROTEIN"/>
    <property type="match status" value="1"/>
</dbReference>
<keyword evidence="4" id="KW-1185">Reference proteome</keyword>
<organism evidence="4 5">
    <name type="scientific">Hydra vulgaris</name>
    <name type="common">Hydra</name>
    <name type="synonym">Hydra attenuata</name>
    <dbReference type="NCBI Taxonomy" id="6087"/>
    <lineage>
        <taxon>Eukaryota</taxon>
        <taxon>Metazoa</taxon>
        <taxon>Cnidaria</taxon>
        <taxon>Hydrozoa</taxon>
        <taxon>Hydroidolina</taxon>
        <taxon>Anthoathecata</taxon>
        <taxon>Aplanulata</taxon>
        <taxon>Hydridae</taxon>
        <taxon>Hydra</taxon>
    </lineage>
</organism>
<dbReference type="Pfam" id="PF12796">
    <property type="entry name" value="Ank_2"/>
    <property type="match status" value="1"/>
</dbReference>
<dbReference type="SUPFAM" id="SSF48403">
    <property type="entry name" value="Ankyrin repeat"/>
    <property type="match status" value="1"/>
</dbReference>